<evidence type="ECO:0000313" key="1">
    <source>
        <dbReference type="EMBL" id="KKM89952.1"/>
    </source>
</evidence>
<gene>
    <name evidence="1" type="ORF">LCGC14_1243510</name>
</gene>
<organism evidence="1">
    <name type="scientific">marine sediment metagenome</name>
    <dbReference type="NCBI Taxonomy" id="412755"/>
    <lineage>
        <taxon>unclassified sequences</taxon>
        <taxon>metagenomes</taxon>
        <taxon>ecological metagenomes</taxon>
    </lineage>
</organism>
<accession>A0A0F9P993</accession>
<reference evidence="1" key="1">
    <citation type="journal article" date="2015" name="Nature">
        <title>Complex archaea that bridge the gap between prokaryotes and eukaryotes.</title>
        <authorList>
            <person name="Spang A."/>
            <person name="Saw J.H."/>
            <person name="Jorgensen S.L."/>
            <person name="Zaremba-Niedzwiedzka K."/>
            <person name="Martijn J."/>
            <person name="Lind A.E."/>
            <person name="van Eijk R."/>
            <person name="Schleper C."/>
            <person name="Guy L."/>
            <person name="Ettema T.J."/>
        </authorList>
    </citation>
    <scope>NUCLEOTIDE SEQUENCE</scope>
</reference>
<proteinExistence type="predicted"/>
<name>A0A0F9P993_9ZZZZ</name>
<dbReference type="EMBL" id="LAZR01006741">
    <property type="protein sequence ID" value="KKM89952.1"/>
    <property type="molecule type" value="Genomic_DNA"/>
</dbReference>
<sequence length="110" mass="12485">MDNEQPVEAQLHRATLTVQVSRLLVNKALEVSLGEAHQLLIYALRRLEDLSFELCPVCGQDRVSGWPGSSGKMCKNCAYSEKHGFSQKSWQEFHGRGLKKLIKMLEEQVE</sequence>
<comment type="caution">
    <text evidence="1">The sequence shown here is derived from an EMBL/GenBank/DDBJ whole genome shotgun (WGS) entry which is preliminary data.</text>
</comment>
<dbReference type="AlphaFoldDB" id="A0A0F9P993"/>
<protein>
    <submittedName>
        <fullName evidence="1">Uncharacterized protein</fullName>
    </submittedName>
</protein>